<evidence type="ECO:0000313" key="5">
    <source>
        <dbReference type="Proteomes" id="UP001501821"/>
    </source>
</evidence>
<name>A0ABP7J4B9_9ACTN</name>
<gene>
    <name evidence="4" type="ORF">GCM10022242_38770</name>
</gene>
<keyword evidence="3" id="KW-1133">Transmembrane helix</keyword>
<comment type="caution">
    <text evidence="4">The sequence shown here is derived from an EMBL/GenBank/DDBJ whole genome shotgun (WGS) entry which is preliminary data.</text>
</comment>
<evidence type="ECO:0008006" key="6">
    <source>
        <dbReference type="Google" id="ProtNLM"/>
    </source>
</evidence>
<keyword evidence="2 3" id="KW-0472">Membrane</keyword>
<keyword evidence="5" id="KW-1185">Reference proteome</keyword>
<dbReference type="EMBL" id="BAABAH010000019">
    <property type="protein sequence ID" value="GAA3833911.1"/>
    <property type="molecule type" value="Genomic_DNA"/>
</dbReference>
<evidence type="ECO:0000256" key="3">
    <source>
        <dbReference type="SAM" id="Phobius"/>
    </source>
</evidence>
<proteinExistence type="predicted"/>
<dbReference type="PANTHER" id="PTHR37042">
    <property type="entry name" value="OUTER MEMBRANE PROTEIN RV1973"/>
    <property type="match status" value="1"/>
</dbReference>
<sequence length="220" mass="23730">MTDGQDVEQDQERSNLRLNVALCCVVVLGLVAALLGGLAIGKKYKDDGGDVAGSWWHNTTNVLLDRRSEIGGSRAGEYVGSAQISAVSLADDDEQTRTAAILESATEMANAFLNISHDDIAASVKQVRSLATGLFLKQYEKSEDGFATAARRAKAVQTSKVVWAGLVDSDPDSATVLVATTGTVANKITHFEPVSRTYRLQLDLVEQDGKWLTRDLQFVQ</sequence>
<organism evidence="4 5">
    <name type="scientific">Nocardioides panacisoli</name>
    <dbReference type="NCBI Taxonomy" id="627624"/>
    <lineage>
        <taxon>Bacteria</taxon>
        <taxon>Bacillati</taxon>
        <taxon>Actinomycetota</taxon>
        <taxon>Actinomycetes</taxon>
        <taxon>Propionibacteriales</taxon>
        <taxon>Nocardioidaceae</taxon>
        <taxon>Nocardioides</taxon>
    </lineage>
</organism>
<dbReference type="Proteomes" id="UP001501821">
    <property type="component" value="Unassembled WGS sequence"/>
</dbReference>
<dbReference type="PANTHER" id="PTHR37042:SF4">
    <property type="entry name" value="OUTER MEMBRANE PROTEIN RV1973"/>
    <property type="match status" value="1"/>
</dbReference>
<accession>A0ABP7J4B9</accession>
<protein>
    <recommendedName>
        <fullName evidence="6">Mce-associated membrane protein</fullName>
    </recommendedName>
</protein>
<comment type="subcellular location">
    <subcellularLocation>
        <location evidence="1">Membrane</location>
    </subcellularLocation>
</comment>
<evidence type="ECO:0000256" key="2">
    <source>
        <dbReference type="ARBA" id="ARBA00023136"/>
    </source>
</evidence>
<evidence type="ECO:0000256" key="1">
    <source>
        <dbReference type="ARBA" id="ARBA00004370"/>
    </source>
</evidence>
<keyword evidence="3" id="KW-0812">Transmembrane</keyword>
<feature type="transmembrane region" description="Helical" evidence="3">
    <location>
        <begin position="18"/>
        <end position="40"/>
    </location>
</feature>
<evidence type="ECO:0000313" key="4">
    <source>
        <dbReference type="EMBL" id="GAA3833911.1"/>
    </source>
</evidence>
<reference evidence="5" key="1">
    <citation type="journal article" date="2019" name="Int. J. Syst. Evol. Microbiol.">
        <title>The Global Catalogue of Microorganisms (GCM) 10K type strain sequencing project: providing services to taxonomists for standard genome sequencing and annotation.</title>
        <authorList>
            <consortium name="The Broad Institute Genomics Platform"/>
            <consortium name="The Broad Institute Genome Sequencing Center for Infectious Disease"/>
            <person name="Wu L."/>
            <person name="Ma J."/>
        </authorList>
    </citation>
    <scope>NUCLEOTIDE SEQUENCE [LARGE SCALE GENOMIC DNA]</scope>
    <source>
        <strain evidence="5">JCM 16953</strain>
    </source>
</reference>